<dbReference type="Gene3D" id="3.40.50.10810">
    <property type="entry name" value="Tandem AAA-ATPase domain"/>
    <property type="match status" value="1"/>
</dbReference>
<dbReference type="GO" id="GO:0016787">
    <property type="term" value="F:hydrolase activity"/>
    <property type="evidence" value="ECO:0007669"/>
    <property type="project" value="UniProtKB-KW"/>
</dbReference>
<accession>A0AAW0RD23</accession>
<dbReference type="Gene3D" id="3.30.40.10">
    <property type="entry name" value="Zinc/RING finger domain, C3HC4 (zinc finger)"/>
    <property type="match status" value="1"/>
</dbReference>
<keyword evidence="3" id="KW-0547">Nucleotide-binding</keyword>
<keyword evidence="4 9" id="KW-0863">Zinc-finger</keyword>
<name>A0AAW0RD23_9PEZI</name>
<evidence type="ECO:0000259" key="12">
    <source>
        <dbReference type="PROSITE" id="PS51192"/>
    </source>
</evidence>
<dbReference type="InterPro" id="IPR038718">
    <property type="entry name" value="SNF2-like_sf"/>
</dbReference>
<keyword evidence="6" id="KW-0347">Helicase</keyword>
<dbReference type="Proteomes" id="UP001392437">
    <property type="component" value="Unassembled WGS sequence"/>
</dbReference>
<dbReference type="Gene3D" id="3.40.50.300">
    <property type="entry name" value="P-loop containing nucleotide triphosphate hydrolases"/>
    <property type="match status" value="1"/>
</dbReference>
<keyword evidence="15" id="KW-1185">Reference proteome</keyword>
<evidence type="ECO:0000256" key="8">
    <source>
        <dbReference type="ARBA" id="ARBA00022840"/>
    </source>
</evidence>
<feature type="region of interest" description="Disordered" evidence="10">
    <location>
        <begin position="125"/>
        <end position="156"/>
    </location>
</feature>
<evidence type="ECO:0000256" key="6">
    <source>
        <dbReference type="ARBA" id="ARBA00022806"/>
    </source>
</evidence>
<feature type="compositionally biased region" description="Basic residues" evidence="10">
    <location>
        <begin position="892"/>
        <end position="920"/>
    </location>
</feature>
<sequence length="1135" mass="129126">MAEPDDDLRDDLQLQEILLASLAGTEEDTPQRRAEIKAEIVRVKTELKRLQVARQKQDLVQHSGTASYSAGNIANTMAGPSRNEQSPGAQRTRDRPNAYSDRPNASSISGMPFYSENIWGEASNNESARKRTYSTHLDNGQPTLPGPKSQRTEENELASLFGEEEEDDGLAWRYDYAERELAFREKQTQEESDAAMARQMQEELDELARQESLPHSDFNNLSEPHSDHLDHDQSQPIESPAPSEPRETQMMPGSWEPDFNNRDFDNTDFDNFIDLTDDQPSHGFVPARGISASSAGNVHSGQLAHHAEIQRQRLENGSPFPGTCTPSLADIVQRTNNYNYENGTNEFGGALDGRIVMPAGYEESDQVKALLANISTDTSTTHSDQECDGTPPALKEPLYKHQQIALKWMKGMEADIHKHGGLLADDMGLGKTISMLALMVHDLKPHGDNTRVFSGTNVVVAPVSLIRQWEKEIKDKLKHTYRLKVHNYHKKKLSYDELRHFDVVVTSYGKLATELKALDAFTKNMFSQGQNVDKDILAEKFPFICPKDPFLRLVLDESQQIKNKNTQMHRAVCRVPTKYRWCLSGTPMMNNVDEMGSHIHFLQIKPYNDPQEFRRKFAALYPRSRSYEDPDKVMKRLQALLRAIMLRRTKASKIDGDPIITLPPKTEVIDYVTFGPDEQQYYDDLARDARVMFSKFLRAGTVGKHYRYILERMLRMRQACCHPYLHLTDMESMNVAISENEMATLAKEIHATRVDALKEEVAPMECPICYEFIMNPSILIPCGHYACLECLQLHTSSSEQRNQIDNEAGKPKCIICRADFDMKRIITYQTFRNTFMPESVGDDNTDESEEDDADSDETDSAEDGDGDDIDERGNLKGFIVDDEDDEEYKPQPKSHKDKGKSKANGKNKTRSKKKKKKKEIKKPVEDIQPHMLAKLRKEAGRNAAKHKMYMDYLKSIWETSAKVAKCVEVLKDIQESGEKTIVFSQWTLLLDLLEVPLRHDLKLRFRRYDGSMSAKLRDDAVHEFTDNADTKVLLTSLKAGNAGLNLVCASRVIILDPFWNPFIEKQAVDRTYRIGQRKPVKVHRILIKDTIEDRIVNLQEQKRELVEGAMDEKVAKDLGRLSQSDLAYLFGVGGR</sequence>
<evidence type="ECO:0000259" key="11">
    <source>
        <dbReference type="PROSITE" id="PS50089"/>
    </source>
</evidence>
<dbReference type="InterPro" id="IPR013083">
    <property type="entry name" value="Znf_RING/FYVE/PHD"/>
</dbReference>
<evidence type="ECO:0000256" key="2">
    <source>
        <dbReference type="ARBA" id="ARBA00022723"/>
    </source>
</evidence>
<dbReference type="SMART" id="SM00487">
    <property type="entry name" value="DEXDc"/>
    <property type="match status" value="1"/>
</dbReference>
<evidence type="ECO:0000313" key="14">
    <source>
        <dbReference type="EMBL" id="KAK8132698.1"/>
    </source>
</evidence>
<feature type="region of interest" description="Disordered" evidence="10">
    <location>
        <begin position="836"/>
        <end position="929"/>
    </location>
</feature>
<comment type="similarity">
    <text evidence="1">Belongs to the SNF2/RAD54 helicase family.</text>
</comment>
<dbReference type="GO" id="GO:0005737">
    <property type="term" value="C:cytoplasm"/>
    <property type="evidence" value="ECO:0007669"/>
    <property type="project" value="TreeGrafter"/>
</dbReference>
<evidence type="ECO:0000256" key="7">
    <source>
        <dbReference type="ARBA" id="ARBA00022833"/>
    </source>
</evidence>
<dbReference type="GO" id="GO:0004386">
    <property type="term" value="F:helicase activity"/>
    <property type="evidence" value="ECO:0007669"/>
    <property type="project" value="UniProtKB-KW"/>
</dbReference>
<dbReference type="GO" id="GO:0005524">
    <property type="term" value="F:ATP binding"/>
    <property type="evidence" value="ECO:0007669"/>
    <property type="project" value="UniProtKB-KW"/>
</dbReference>
<dbReference type="GO" id="GO:0005634">
    <property type="term" value="C:nucleus"/>
    <property type="evidence" value="ECO:0007669"/>
    <property type="project" value="TreeGrafter"/>
</dbReference>
<feature type="compositionally biased region" description="Polar residues" evidence="10">
    <location>
        <begin position="60"/>
        <end position="75"/>
    </location>
</feature>
<feature type="domain" description="Helicase ATP-binding" evidence="12">
    <location>
        <begin position="412"/>
        <end position="605"/>
    </location>
</feature>
<dbReference type="PANTHER" id="PTHR45626">
    <property type="entry name" value="TRANSCRIPTION TERMINATION FACTOR 2-RELATED"/>
    <property type="match status" value="1"/>
</dbReference>
<organism evidence="14 15">
    <name type="scientific">Apiospora kogelbergensis</name>
    <dbReference type="NCBI Taxonomy" id="1337665"/>
    <lineage>
        <taxon>Eukaryota</taxon>
        <taxon>Fungi</taxon>
        <taxon>Dikarya</taxon>
        <taxon>Ascomycota</taxon>
        <taxon>Pezizomycotina</taxon>
        <taxon>Sordariomycetes</taxon>
        <taxon>Xylariomycetidae</taxon>
        <taxon>Amphisphaeriales</taxon>
        <taxon>Apiosporaceae</taxon>
        <taxon>Apiospora</taxon>
    </lineage>
</organism>
<dbReference type="PROSITE" id="PS50089">
    <property type="entry name" value="ZF_RING_2"/>
    <property type="match status" value="1"/>
</dbReference>
<feature type="domain" description="RING-type" evidence="11">
    <location>
        <begin position="766"/>
        <end position="817"/>
    </location>
</feature>
<dbReference type="Pfam" id="PF00176">
    <property type="entry name" value="SNF2-rel_dom"/>
    <property type="match status" value="1"/>
</dbReference>
<dbReference type="GO" id="GO:0008270">
    <property type="term" value="F:zinc ion binding"/>
    <property type="evidence" value="ECO:0007669"/>
    <property type="project" value="UniProtKB-KW"/>
</dbReference>
<comment type="caution">
    <text evidence="14">The sequence shown here is derived from an EMBL/GenBank/DDBJ whole genome shotgun (WGS) entry which is preliminary data.</text>
</comment>
<dbReference type="GO" id="GO:0000724">
    <property type="term" value="P:double-strand break repair via homologous recombination"/>
    <property type="evidence" value="ECO:0007669"/>
    <property type="project" value="TreeGrafter"/>
</dbReference>
<dbReference type="InterPro" id="IPR001650">
    <property type="entry name" value="Helicase_C-like"/>
</dbReference>
<dbReference type="Pfam" id="PF13445">
    <property type="entry name" value="zf-RING_UBOX"/>
    <property type="match status" value="1"/>
</dbReference>
<evidence type="ECO:0000256" key="1">
    <source>
        <dbReference type="ARBA" id="ARBA00007025"/>
    </source>
</evidence>
<evidence type="ECO:0000256" key="10">
    <source>
        <dbReference type="SAM" id="MobiDB-lite"/>
    </source>
</evidence>
<feature type="region of interest" description="Disordered" evidence="10">
    <location>
        <begin position="215"/>
        <end position="263"/>
    </location>
</feature>
<dbReference type="CDD" id="cd18793">
    <property type="entry name" value="SF2_C_SNF"/>
    <property type="match status" value="1"/>
</dbReference>
<dbReference type="SMART" id="SM00490">
    <property type="entry name" value="HELICc"/>
    <property type="match status" value="1"/>
</dbReference>
<dbReference type="InterPro" id="IPR049730">
    <property type="entry name" value="SNF2/RAD54-like_C"/>
</dbReference>
<dbReference type="SUPFAM" id="SSF57850">
    <property type="entry name" value="RING/U-box"/>
    <property type="match status" value="1"/>
</dbReference>
<dbReference type="InterPro" id="IPR050628">
    <property type="entry name" value="SNF2_RAD54_helicase_TF"/>
</dbReference>
<keyword evidence="5" id="KW-0378">Hydrolase</keyword>
<evidence type="ECO:0000256" key="3">
    <source>
        <dbReference type="ARBA" id="ARBA00022741"/>
    </source>
</evidence>
<dbReference type="InterPro" id="IPR000330">
    <property type="entry name" value="SNF2_N"/>
</dbReference>
<evidence type="ECO:0000256" key="4">
    <source>
        <dbReference type="ARBA" id="ARBA00022771"/>
    </source>
</evidence>
<dbReference type="SUPFAM" id="SSF52540">
    <property type="entry name" value="P-loop containing nucleoside triphosphate hydrolases"/>
    <property type="match status" value="2"/>
</dbReference>
<dbReference type="PROSITE" id="PS51194">
    <property type="entry name" value="HELICASE_CTER"/>
    <property type="match status" value="1"/>
</dbReference>
<protein>
    <submittedName>
        <fullName evidence="14">Uncharacterized protein</fullName>
    </submittedName>
</protein>
<dbReference type="SMART" id="SM00184">
    <property type="entry name" value="RING"/>
    <property type="match status" value="1"/>
</dbReference>
<evidence type="ECO:0000313" key="15">
    <source>
        <dbReference type="Proteomes" id="UP001392437"/>
    </source>
</evidence>
<dbReference type="PROSITE" id="PS51192">
    <property type="entry name" value="HELICASE_ATP_BIND_1"/>
    <property type="match status" value="1"/>
</dbReference>
<keyword evidence="8" id="KW-0067">ATP-binding</keyword>
<feature type="domain" description="Helicase C-terminal" evidence="13">
    <location>
        <begin position="965"/>
        <end position="1122"/>
    </location>
</feature>
<feature type="compositionally biased region" description="Basic and acidic residues" evidence="10">
    <location>
        <begin position="224"/>
        <end position="233"/>
    </location>
</feature>
<dbReference type="GO" id="GO:0008094">
    <property type="term" value="F:ATP-dependent activity, acting on DNA"/>
    <property type="evidence" value="ECO:0007669"/>
    <property type="project" value="TreeGrafter"/>
</dbReference>
<feature type="compositionally biased region" description="Acidic residues" evidence="10">
    <location>
        <begin position="840"/>
        <end position="870"/>
    </location>
</feature>
<dbReference type="InterPro" id="IPR001841">
    <property type="entry name" value="Znf_RING"/>
</dbReference>
<keyword evidence="7" id="KW-0862">Zinc</keyword>
<dbReference type="Pfam" id="PF00271">
    <property type="entry name" value="Helicase_C"/>
    <property type="match status" value="1"/>
</dbReference>
<dbReference type="InterPro" id="IPR027417">
    <property type="entry name" value="P-loop_NTPase"/>
</dbReference>
<evidence type="ECO:0000259" key="13">
    <source>
        <dbReference type="PROSITE" id="PS51194"/>
    </source>
</evidence>
<gene>
    <name evidence="14" type="ORF">PG999_000871</name>
</gene>
<dbReference type="InterPro" id="IPR014001">
    <property type="entry name" value="Helicase_ATP-bd"/>
</dbReference>
<evidence type="ECO:0000256" key="9">
    <source>
        <dbReference type="PROSITE-ProRule" id="PRU00175"/>
    </source>
</evidence>
<dbReference type="InterPro" id="IPR027370">
    <property type="entry name" value="Znf-RING_euk"/>
</dbReference>
<dbReference type="CDD" id="cd18008">
    <property type="entry name" value="DEXDc_SHPRH-like"/>
    <property type="match status" value="1"/>
</dbReference>
<feature type="region of interest" description="Disordered" evidence="10">
    <location>
        <begin position="53"/>
        <end position="112"/>
    </location>
</feature>
<reference evidence="14 15" key="1">
    <citation type="submission" date="2023-01" db="EMBL/GenBank/DDBJ databases">
        <title>Analysis of 21 Apiospora genomes using comparative genomics revels a genus with tremendous synthesis potential of carbohydrate active enzymes and secondary metabolites.</title>
        <authorList>
            <person name="Sorensen T."/>
        </authorList>
    </citation>
    <scope>NUCLEOTIDE SEQUENCE [LARGE SCALE GENOMIC DNA]</scope>
    <source>
        <strain evidence="14 15">CBS 117206</strain>
    </source>
</reference>
<dbReference type="EMBL" id="JAQQWP010000001">
    <property type="protein sequence ID" value="KAK8132698.1"/>
    <property type="molecule type" value="Genomic_DNA"/>
</dbReference>
<keyword evidence="2" id="KW-0479">Metal-binding</keyword>
<proteinExistence type="inferred from homology"/>
<dbReference type="AlphaFoldDB" id="A0AAW0RD23"/>
<evidence type="ECO:0000256" key="5">
    <source>
        <dbReference type="ARBA" id="ARBA00022801"/>
    </source>
</evidence>
<dbReference type="PANTHER" id="PTHR45626:SF16">
    <property type="entry name" value="ATP-DEPENDENT HELICASE ULS1"/>
    <property type="match status" value="1"/>
</dbReference>